<gene>
    <name evidence="2" type="ORF">AU252_14955</name>
</gene>
<reference evidence="2 3" key="1">
    <citation type="submission" date="2015-12" db="EMBL/GenBank/DDBJ databases">
        <authorList>
            <person name="Shamseldin A."/>
            <person name="Moawad H."/>
            <person name="Abd El-Rahim W.M."/>
            <person name="Sadowsky M.J."/>
        </authorList>
    </citation>
    <scope>NUCLEOTIDE SEQUENCE [LARGE SCALE GENOMIC DNA]</scope>
    <source>
        <strain evidence="2 3">Ar51</strain>
    </source>
</reference>
<dbReference type="STRING" id="121292.AU252_14955"/>
<dbReference type="RefSeq" id="WP_058931401.1">
    <property type="nucleotide sequence ID" value="NZ_CP013747.1"/>
</dbReference>
<dbReference type="EMBL" id="CP013747">
    <property type="protein sequence ID" value="ALV42282.1"/>
    <property type="molecule type" value="Genomic_DNA"/>
</dbReference>
<keyword evidence="2" id="KW-0418">Kinase</keyword>
<keyword evidence="2" id="KW-0808">Transferase</keyword>
<feature type="region of interest" description="Disordered" evidence="1">
    <location>
        <begin position="152"/>
        <end position="171"/>
    </location>
</feature>
<dbReference type="Gene3D" id="1.10.1220.10">
    <property type="entry name" value="Met repressor-like"/>
    <property type="match status" value="1"/>
</dbReference>
<dbReference type="Proteomes" id="UP000065151">
    <property type="component" value="Chromosome"/>
</dbReference>
<organism evidence="2">
    <name type="scientific">Pseudarthrobacter sulfonivorans</name>
    <dbReference type="NCBI Taxonomy" id="121292"/>
    <lineage>
        <taxon>Bacteria</taxon>
        <taxon>Bacillati</taxon>
        <taxon>Actinomycetota</taxon>
        <taxon>Actinomycetes</taxon>
        <taxon>Micrococcales</taxon>
        <taxon>Micrococcaceae</taxon>
        <taxon>Pseudarthrobacter</taxon>
    </lineage>
</organism>
<name>A0A0U3QAR3_9MICC</name>
<dbReference type="InterPro" id="IPR013321">
    <property type="entry name" value="Arc_rbn_hlx_hlx"/>
</dbReference>
<dbReference type="AlphaFoldDB" id="A0A0U3QAR3"/>
<evidence type="ECO:0000313" key="2">
    <source>
        <dbReference type="EMBL" id="ALV42282.1"/>
    </source>
</evidence>
<dbReference type="GO" id="GO:0016301">
    <property type="term" value="F:kinase activity"/>
    <property type="evidence" value="ECO:0007669"/>
    <property type="project" value="UniProtKB-KW"/>
</dbReference>
<proteinExistence type="predicted"/>
<feature type="region of interest" description="Disordered" evidence="1">
    <location>
        <begin position="79"/>
        <end position="110"/>
    </location>
</feature>
<accession>A0A0U3QAR3</accession>
<evidence type="ECO:0000256" key="1">
    <source>
        <dbReference type="SAM" id="MobiDB-lite"/>
    </source>
</evidence>
<dbReference type="InterPro" id="IPR010985">
    <property type="entry name" value="Ribbon_hlx_hlx"/>
</dbReference>
<evidence type="ECO:0000313" key="3">
    <source>
        <dbReference type="Proteomes" id="UP000065151"/>
    </source>
</evidence>
<protein>
    <submittedName>
        <fullName evidence="2">Hisitidine kinase</fullName>
    </submittedName>
</protein>
<dbReference type="GO" id="GO:0006355">
    <property type="term" value="P:regulation of DNA-templated transcription"/>
    <property type="evidence" value="ECO:0007669"/>
    <property type="project" value="InterPro"/>
</dbReference>
<sequence>MQLNPYVSAVQHQLGVAAEAGGPEARELSERLTAALESTVRLVLLEALSDAASEITLELAPASVEVRLRGRDPEFVVTSPPAASDFEAVTERSSQPARQAPEDFDGASTSRTTLRLPDHLKQQVEEAAGLEGLSVNSWLIRAVADALNGSQSTHRTIRRDPGEQNFTGWAR</sequence>
<dbReference type="KEGG" id="psul:AU252_14955"/>
<dbReference type="SUPFAM" id="SSF47598">
    <property type="entry name" value="Ribbon-helix-helix"/>
    <property type="match status" value="1"/>
</dbReference>